<comment type="similarity">
    <text evidence="1">Belongs to the bacterial sugar transferase family.</text>
</comment>
<gene>
    <name evidence="5" type="ORF">TPR58_03485</name>
</gene>
<keyword evidence="3" id="KW-0472">Membrane</keyword>
<dbReference type="PANTHER" id="PTHR30576:SF0">
    <property type="entry name" value="UNDECAPRENYL-PHOSPHATE N-ACETYLGALACTOSAMINYL 1-PHOSPHATE TRANSFERASE-RELATED"/>
    <property type="match status" value="1"/>
</dbReference>
<keyword evidence="5" id="KW-0808">Transferase</keyword>
<keyword evidence="3" id="KW-1133">Transmembrane helix</keyword>
<dbReference type="InterPro" id="IPR003362">
    <property type="entry name" value="Bact_transf"/>
</dbReference>
<feature type="transmembrane region" description="Helical" evidence="3">
    <location>
        <begin position="152"/>
        <end position="171"/>
    </location>
</feature>
<evidence type="ECO:0000259" key="4">
    <source>
        <dbReference type="Pfam" id="PF02397"/>
    </source>
</evidence>
<dbReference type="Proteomes" id="UP001427805">
    <property type="component" value="Unassembled WGS sequence"/>
</dbReference>
<proteinExistence type="inferred from homology"/>
<keyword evidence="3" id="KW-0812">Transmembrane</keyword>
<feature type="transmembrane region" description="Helical" evidence="3">
    <location>
        <begin position="88"/>
        <end position="109"/>
    </location>
</feature>
<reference evidence="5 6" key="1">
    <citation type="submission" date="2024-05" db="EMBL/GenBank/DDBJ databases">
        <title>Sphingomonas sp. HF-S3 16S ribosomal RNA gene Genome sequencing and assembly.</title>
        <authorList>
            <person name="Lee H."/>
        </authorList>
    </citation>
    <scope>NUCLEOTIDE SEQUENCE [LARGE SCALE GENOMIC DNA]</scope>
    <source>
        <strain evidence="5 6">HF-S3</strain>
    </source>
</reference>
<dbReference type="PANTHER" id="PTHR30576">
    <property type="entry name" value="COLANIC BIOSYNTHESIS UDP-GLUCOSE LIPID CARRIER TRANSFERASE"/>
    <property type="match status" value="1"/>
</dbReference>
<evidence type="ECO:0000256" key="2">
    <source>
        <dbReference type="ARBA" id="ARBA00023169"/>
    </source>
</evidence>
<feature type="transmembrane region" description="Helical" evidence="3">
    <location>
        <begin position="55"/>
        <end position="76"/>
    </location>
</feature>
<keyword evidence="6" id="KW-1185">Reference proteome</keyword>
<feature type="transmembrane region" description="Helical" evidence="3">
    <location>
        <begin position="121"/>
        <end position="140"/>
    </location>
</feature>
<feature type="transmembrane region" description="Helical" evidence="3">
    <location>
        <begin position="296"/>
        <end position="320"/>
    </location>
</feature>
<evidence type="ECO:0000256" key="3">
    <source>
        <dbReference type="SAM" id="Phobius"/>
    </source>
</evidence>
<evidence type="ECO:0000256" key="1">
    <source>
        <dbReference type="ARBA" id="ARBA00006464"/>
    </source>
</evidence>
<feature type="domain" description="Bacterial sugar transferase" evidence="4">
    <location>
        <begin position="294"/>
        <end position="482"/>
    </location>
</feature>
<evidence type="ECO:0000313" key="6">
    <source>
        <dbReference type="Proteomes" id="UP001427805"/>
    </source>
</evidence>
<dbReference type="EMBL" id="JBDIZK010000002">
    <property type="protein sequence ID" value="MEN3746218.1"/>
    <property type="molecule type" value="Genomic_DNA"/>
</dbReference>
<keyword evidence="2" id="KW-0270">Exopolysaccharide synthesis</keyword>
<accession>A0ABV0B5G6</accession>
<evidence type="ECO:0000313" key="5">
    <source>
        <dbReference type="EMBL" id="MEN3746218.1"/>
    </source>
</evidence>
<sequence>MKLLKCYSPDAEPARISKGQASMNVETGGLRASASDTSVEAAHARWQPSRASLRFRLHLSLVLLDICCIFAGFFLAELLYPHAFADQWLTISLSVSPLYLAMAFGARAFSTEVIVNPGKGVARSMQAFVVAAAAMIFLAFSMKASTDFSRAIFVLGVGISALILFFVRALFLHRARSILGGNPYNIILISDRLAPPGGDYSVVLPASTFDPGEDCPIMYDRLATALKSADRVILDCSPAHRTNWIHALQGANVQAELLMPELNSIGPIALASYGGNATLVVAKGPLNLPDRILKRLFDIAVAGSAILLIAPVLILTAIAVKLESKGPVLFVQTRIGRGNKMFRMLKFRSMYADRGDGHGTSSTGRKDDRITRVGRVIRKTSIDELPQLINVLIGNMSIVGPRPHALGSKAEDQLFWEIDGRYWHRHAAKPGLTGLAQVRGFRGATDRRDDLTNRLMADLEYLHGWSIWRDIKIIAMTFGVVMHKNAF</sequence>
<dbReference type="GO" id="GO:0016740">
    <property type="term" value="F:transferase activity"/>
    <property type="evidence" value="ECO:0007669"/>
    <property type="project" value="UniProtKB-KW"/>
</dbReference>
<comment type="caution">
    <text evidence="5">The sequence shown here is derived from an EMBL/GenBank/DDBJ whole genome shotgun (WGS) entry which is preliminary data.</text>
</comment>
<name>A0ABV0B5G6_9SPHN</name>
<protein>
    <submittedName>
        <fullName evidence="5">Sugar transferase</fullName>
    </submittedName>
</protein>
<dbReference type="Pfam" id="PF02397">
    <property type="entry name" value="Bac_transf"/>
    <property type="match status" value="1"/>
</dbReference>
<organism evidence="5 6">
    <name type="scientific">Sphingomonas rustica</name>
    <dbReference type="NCBI Taxonomy" id="3103142"/>
    <lineage>
        <taxon>Bacteria</taxon>
        <taxon>Pseudomonadati</taxon>
        <taxon>Pseudomonadota</taxon>
        <taxon>Alphaproteobacteria</taxon>
        <taxon>Sphingomonadales</taxon>
        <taxon>Sphingomonadaceae</taxon>
        <taxon>Sphingomonas</taxon>
    </lineage>
</organism>